<keyword evidence="6 14" id="KW-0812">Transmembrane</keyword>
<evidence type="ECO:0000256" key="2">
    <source>
        <dbReference type="ARBA" id="ARBA00006675"/>
    </source>
</evidence>
<feature type="transmembrane region" description="Helical" evidence="14">
    <location>
        <begin position="129"/>
        <end position="145"/>
    </location>
</feature>
<keyword evidence="8" id="KW-0443">Lipid metabolism</keyword>
<dbReference type="Pfam" id="PF10998">
    <property type="entry name" value="DUF2838"/>
    <property type="match status" value="1"/>
</dbReference>
<reference evidence="15 16" key="1">
    <citation type="submission" date="2014-04" db="EMBL/GenBank/DDBJ databases">
        <authorList>
            <consortium name="DOE Joint Genome Institute"/>
            <person name="Kuo A."/>
            <person name="Gay G."/>
            <person name="Dore J."/>
            <person name="Kohler A."/>
            <person name="Nagy L.G."/>
            <person name="Floudas D."/>
            <person name="Copeland A."/>
            <person name="Barry K.W."/>
            <person name="Cichocki N."/>
            <person name="Veneault-Fourrey C."/>
            <person name="LaButti K."/>
            <person name="Lindquist E.A."/>
            <person name="Lipzen A."/>
            <person name="Lundell T."/>
            <person name="Morin E."/>
            <person name="Murat C."/>
            <person name="Sun H."/>
            <person name="Tunlid A."/>
            <person name="Henrissat B."/>
            <person name="Grigoriev I.V."/>
            <person name="Hibbett D.S."/>
            <person name="Martin F."/>
            <person name="Nordberg H.P."/>
            <person name="Cantor M.N."/>
            <person name="Hua S.X."/>
        </authorList>
    </citation>
    <scope>NUCLEOTIDE SEQUENCE [LARGE SCALE GENOMIC DNA]</scope>
    <source>
        <strain evidence="16">h7</strain>
    </source>
</reference>
<dbReference type="PANTHER" id="PTHR31201">
    <property type="entry name" value="OS01G0585100 PROTEIN"/>
    <property type="match status" value="1"/>
</dbReference>
<evidence type="ECO:0000256" key="6">
    <source>
        <dbReference type="ARBA" id="ARBA00022692"/>
    </source>
</evidence>
<dbReference type="HOGENOM" id="CLU_018994_2_2_1"/>
<evidence type="ECO:0000256" key="11">
    <source>
        <dbReference type="ARBA" id="ARBA00023264"/>
    </source>
</evidence>
<evidence type="ECO:0000313" key="15">
    <source>
        <dbReference type="EMBL" id="KIM45921.1"/>
    </source>
</evidence>
<dbReference type="GO" id="GO:0016020">
    <property type="term" value="C:membrane"/>
    <property type="evidence" value="ECO:0007669"/>
    <property type="project" value="UniProtKB-SubCell"/>
</dbReference>
<keyword evidence="12" id="KW-0012">Acyltransferase</keyword>
<comment type="subcellular location">
    <subcellularLocation>
        <location evidence="1">Membrane</location>
        <topology evidence="1">Multi-pass membrane protein</topology>
    </subcellularLocation>
</comment>
<keyword evidence="11" id="KW-1208">Phospholipid metabolism</keyword>
<feature type="transmembrane region" description="Helical" evidence="14">
    <location>
        <begin position="176"/>
        <end position="198"/>
    </location>
</feature>
<dbReference type="Proteomes" id="UP000053424">
    <property type="component" value="Unassembled WGS sequence"/>
</dbReference>
<comment type="similarity">
    <text evidence="2">Belongs to the GPC1 family.</text>
</comment>
<evidence type="ECO:0000256" key="10">
    <source>
        <dbReference type="ARBA" id="ARBA00023209"/>
    </source>
</evidence>
<feature type="transmembrane region" description="Helical" evidence="14">
    <location>
        <begin position="235"/>
        <end position="254"/>
    </location>
</feature>
<evidence type="ECO:0000256" key="3">
    <source>
        <dbReference type="ARBA" id="ARBA00019082"/>
    </source>
</evidence>
<evidence type="ECO:0000256" key="9">
    <source>
        <dbReference type="ARBA" id="ARBA00023136"/>
    </source>
</evidence>
<feature type="transmembrane region" description="Helical" evidence="14">
    <location>
        <begin position="363"/>
        <end position="385"/>
    </location>
</feature>
<evidence type="ECO:0000256" key="4">
    <source>
        <dbReference type="ARBA" id="ARBA00022516"/>
    </source>
</evidence>
<gene>
    <name evidence="15" type="ORF">M413DRAFT_440975</name>
</gene>
<keyword evidence="7 14" id="KW-1133">Transmembrane helix</keyword>
<evidence type="ECO:0000256" key="1">
    <source>
        <dbReference type="ARBA" id="ARBA00004141"/>
    </source>
</evidence>
<feature type="transmembrane region" description="Helical" evidence="14">
    <location>
        <begin position="274"/>
        <end position="292"/>
    </location>
</feature>
<dbReference type="GO" id="GO:0006656">
    <property type="term" value="P:phosphatidylcholine biosynthetic process"/>
    <property type="evidence" value="ECO:0007669"/>
    <property type="project" value="TreeGrafter"/>
</dbReference>
<sequence length="466" mass="53073">MASRPPSPPYGKGYFSAPFERFVRDDTFDQLTGAFTLLDTVETYFDSHVDLLQRKLQKHSDRLKLKAEETFKIKDLKIKDLKIKDLSGDLLAENLEREIKNFKLKLSSRVTSLSASWQSAKVVRTREKVSFFFGVMTLLFTPLMFGIAPEWIHVAYTTIGLYLLPLRFYQYKKRAWHYFLFDLCYYVTILNFIFIWFFPSSPGLFVACYSLSHGSLASAIITWRNSLVFHDQDKVTSLFIHIYAPLSFTVIRHYYPNAEQRFPALGAISQLNPWRALLLSGGIYAIWQFLYWKFVLVDRRAKIESGQRTTSFSFLLNDKHSAIGRMLSSVPRQYREASFMAGQFVYALLTEIPAVFLLYSSPFWSSVFLLVVFSVSVWNGGGFYIEVFGRKFERELEALRKEIAESAAKSTGTSGASTPGSLSRGSSHTDLQALGEDSGSSDSPEPVLSDTGAEFTTEPLEIKKNS</sequence>
<dbReference type="InterPro" id="IPR021261">
    <property type="entry name" value="GPCAT"/>
</dbReference>
<keyword evidence="4" id="KW-0444">Lipid biosynthesis</keyword>
<feature type="transmembrane region" description="Helical" evidence="14">
    <location>
        <begin position="151"/>
        <end position="169"/>
    </location>
</feature>
<protein>
    <recommendedName>
        <fullName evidence="3">Glycerophosphocholine acyltransferase 1</fullName>
    </recommendedName>
</protein>
<dbReference type="OrthoDB" id="406287at2759"/>
<organism evidence="15 16">
    <name type="scientific">Hebeloma cylindrosporum</name>
    <dbReference type="NCBI Taxonomy" id="76867"/>
    <lineage>
        <taxon>Eukaryota</taxon>
        <taxon>Fungi</taxon>
        <taxon>Dikarya</taxon>
        <taxon>Basidiomycota</taxon>
        <taxon>Agaricomycotina</taxon>
        <taxon>Agaricomycetes</taxon>
        <taxon>Agaricomycetidae</taxon>
        <taxon>Agaricales</taxon>
        <taxon>Agaricineae</taxon>
        <taxon>Hymenogastraceae</taxon>
        <taxon>Hebeloma</taxon>
    </lineage>
</organism>
<evidence type="ECO:0000256" key="13">
    <source>
        <dbReference type="SAM" id="MobiDB-lite"/>
    </source>
</evidence>
<keyword evidence="10" id="KW-0594">Phospholipid biosynthesis</keyword>
<dbReference type="PANTHER" id="PTHR31201:SF1">
    <property type="entry name" value="GLYCEROPHOSPHOCHOLINE ACYLTRANSFERASE 1"/>
    <property type="match status" value="1"/>
</dbReference>
<evidence type="ECO:0000256" key="14">
    <source>
        <dbReference type="SAM" id="Phobius"/>
    </source>
</evidence>
<dbReference type="AlphaFoldDB" id="A0A0C3CPW6"/>
<dbReference type="EMBL" id="KN831771">
    <property type="protein sequence ID" value="KIM45921.1"/>
    <property type="molecule type" value="Genomic_DNA"/>
</dbReference>
<evidence type="ECO:0000256" key="5">
    <source>
        <dbReference type="ARBA" id="ARBA00022679"/>
    </source>
</evidence>
<accession>A0A0C3CPW6</accession>
<keyword evidence="5" id="KW-0808">Transferase</keyword>
<evidence type="ECO:0000256" key="12">
    <source>
        <dbReference type="ARBA" id="ARBA00023315"/>
    </source>
</evidence>
<feature type="transmembrane region" description="Helical" evidence="14">
    <location>
        <begin position="337"/>
        <end position="357"/>
    </location>
</feature>
<dbReference type="GO" id="GO:0016746">
    <property type="term" value="F:acyltransferase activity"/>
    <property type="evidence" value="ECO:0007669"/>
    <property type="project" value="UniProtKB-KW"/>
</dbReference>
<feature type="transmembrane region" description="Helical" evidence="14">
    <location>
        <begin position="204"/>
        <end position="223"/>
    </location>
</feature>
<name>A0A0C3CPW6_HEBCY</name>
<proteinExistence type="inferred from homology"/>
<feature type="compositionally biased region" description="Low complexity" evidence="13">
    <location>
        <begin position="407"/>
        <end position="423"/>
    </location>
</feature>
<keyword evidence="9 14" id="KW-0472">Membrane</keyword>
<dbReference type="STRING" id="686832.A0A0C3CPW6"/>
<evidence type="ECO:0000256" key="7">
    <source>
        <dbReference type="ARBA" id="ARBA00022989"/>
    </source>
</evidence>
<evidence type="ECO:0000256" key="8">
    <source>
        <dbReference type="ARBA" id="ARBA00023098"/>
    </source>
</evidence>
<feature type="region of interest" description="Disordered" evidence="13">
    <location>
        <begin position="407"/>
        <end position="466"/>
    </location>
</feature>
<evidence type="ECO:0000313" key="16">
    <source>
        <dbReference type="Proteomes" id="UP000053424"/>
    </source>
</evidence>
<reference evidence="16" key="2">
    <citation type="submission" date="2015-01" db="EMBL/GenBank/DDBJ databases">
        <title>Evolutionary Origins and Diversification of the Mycorrhizal Mutualists.</title>
        <authorList>
            <consortium name="DOE Joint Genome Institute"/>
            <consortium name="Mycorrhizal Genomics Consortium"/>
            <person name="Kohler A."/>
            <person name="Kuo A."/>
            <person name="Nagy L.G."/>
            <person name="Floudas D."/>
            <person name="Copeland A."/>
            <person name="Barry K.W."/>
            <person name="Cichocki N."/>
            <person name="Veneault-Fourrey C."/>
            <person name="LaButti K."/>
            <person name="Lindquist E.A."/>
            <person name="Lipzen A."/>
            <person name="Lundell T."/>
            <person name="Morin E."/>
            <person name="Murat C."/>
            <person name="Riley R."/>
            <person name="Ohm R."/>
            <person name="Sun H."/>
            <person name="Tunlid A."/>
            <person name="Henrissat B."/>
            <person name="Grigoriev I.V."/>
            <person name="Hibbett D.S."/>
            <person name="Martin F."/>
        </authorList>
    </citation>
    <scope>NUCLEOTIDE SEQUENCE [LARGE SCALE GENOMIC DNA]</scope>
    <source>
        <strain evidence="16">h7</strain>
    </source>
</reference>
<keyword evidence="16" id="KW-1185">Reference proteome</keyword>